<feature type="region of interest" description="Disordered" evidence="6">
    <location>
        <begin position="258"/>
        <end position="373"/>
    </location>
</feature>
<evidence type="ECO:0000256" key="3">
    <source>
        <dbReference type="ARBA" id="ARBA00022670"/>
    </source>
</evidence>
<keyword evidence="5" id="KW-0788">Thiol protease</keyword>
<keyword evidence="3" id="KW-0645">Protease</keyword>
<protein>
    <recommendedName>
        <fullName evidence="2">ubiquitinyl hydrolase 1</fullName>
        <ecNumber evidence="2">3.4.19.12</ecNumber>
    </recommendedName>
</protein>
<dbReference type="PROSITE" id="PS50802">
    <property type="entry name" value="OTU"/>
    <property type="match status" value="1"/>
</dbReference>
<dbReference type="EMBL" id="NDHI03003363">
    <property type="protein sequence ID" value="PNJ83699.1"/>
    <property type="molecule type" value="Genomic_DNA"/>
</dbReference>
<feature type="domain" description="OTU" evidence="7">
    <location>
        <begin position="1"/>
        <end position="90"/>
    </location>
</feature>
<feature type="non-terminal residue" evidence="8">
    <location>
        <position position="373"/>
    </location>
</feature>
<dbReference type="PANTHER" id="PTHR12419:SF9">
    <property type="entry name" value="OTU DOMAIN-CONTAINING PROTEIN 4"/>
    <property type="match status" value="1"/>
</dbReference>
<dbReference type="GO" id="GO:0004843">
    <property type="term" value="F:cysteine-type deubiquitinase activity"/>
    <property type="evidence" value="ECO:0007669"/>
    <property type="project" value="UniProtKB-EC"/>
</dbReference>
<proteinExistence type="predicted"/>
<keyword evidence="5" id="KW-0378">Hydrolase</keyword>
<dbReference type="InterPro" id="IPR050704">
    <property type="entry name" value="Peptidase_C85-like"/>
</dbReference>
<name>A0A2J8XNS7_PONAB</name>
<evidence type="ECO:0000259" key="7">
    <source>
        <dbReference type="PROSITE" id="PS50802"/>
    </source>
</evidence>
<gene>
    <name evidence="8" type="ORF">CR201_G0000138</name>
</gene>
<dbReference type="GO" id="GO:2000660">
    <property type="term" value="P:negative regulation of interleukin-1-mediated signaling pathway"/>
    <property type="evidence" value="ECO:0007669"/>
    <property type="project" value="TreeGrafter"/>
</dbReference>
<dbReference type="InterPro" id="IPR038765">
    <property type="entry name" value="Papain-like_cys_pep_sf"/>
</dbReference>
<evidence type="ECO:0000313" key="8">
    <source>
        <dbReference type="EMBL" id="PNJ83699.1"/>
    </source>
</evidence>
<dbReference type="PANTHER" id="PTHR12419">
    <property type="entry name" value="OTU DOMAIN CONTAINING PROTEIN"/>
    <property type="match status" value="1"/>
</dbReference>
<dbReference type="GO" id="GO:0016579">
    <property type="term" value="P:protein deubiquitination"/>
    <property type="evidence" value="ECO:0007669"/>
    <property type="project" value="TreeGrafter"/>
</dbReference>
<dbReference type="Gene3D" id="3.90.70.80">
    <property type="match status" value="1"/>
</dbReference>
<accession>A0A2J8XNS7</accession>
<keyword evidence="4" id="KW-0833">Ubl conjugation pathway</keyword>
<dbReference type="Pfam" id="PF02338">
    <property type="entry name" value="OTU"/>
    <property type="match status" value="1"/>
</dbReference>
<dbReference type="SUPFAM" id="SSF54001">
    <property type="entry name" value="Cysteine proteinases"/>
    <property type="match status" value="1"/>
</dbReference>
<dbReference type="GO" id="GO:0006508">
    <property type="term" value="P:proteolysis"/>
    <property type="evidence" value="ECO:0007669"/>
    <property type="project" value="UniProtKB-KW"/>
</dbReference>
<sequence>MACIHYLRENREKFEAFIEGSFEEYLKRLENPQEWVGQVEISALSLMYRKDFIIYREPNVSPSQVTENNFPEKVLLCFSNGNHYDIVYPIKYKESSAMCQSLLYELLYEKVFKTDVSKIVMELDTLEVADEDNSEISDSEDDSCKSKTAAAAAADVNGFKSLSGNELKNNGNSTSLPLSRKVLKSLNPAVYRNVEYEIWLKSKQAQQKRDYSIAAGLQYEVGDKCQVRLDHNGKFLNADVQGVHSENGPVLVEELGKKHTSKNLKAPPPESWNTVSGKKMKKPSTSGQNFHSDVDYRGPKNPSKPIKAPSALPPRLQHPSGVRQHAFSSHSSGSQSQKFSSEHKNLSRTPSQIVRKPDRERVEDFDHTSRESN</sequence>
<feature type="compositionally biased region" description="Low complexity" evidence="6">
    <location>
        <begin position="327"/>
        <end position="339"/>
    </location>
</feature>
<dbReference type="InterPro" id="IPR003323">
    <property type="entry name" value="OTU_dom"/>
</dbReference>
<evidence type="ECO:0000256" key="5">
    <source>
        <dbReference type="ARBA" id="ARBA00022807"/>
    </source>
</evidence>
<dbReference type="EC" id="3.4.19.12" evidence="2"/>
<evidence type="ECO:0000256" key="6">
    <source>
        <dbReference type="SAM" id="MobiDB-lite"/>
    </source>
</evidence>
<dbReference type="GO" id="GO:0061578">
    <property type="term" value="F:K63-linked deubiquitinase activity"/>
    <property type="evidence" value="ECO:0007669"/>
    <property type="project" value="TreeGrafter"/>
</dbReference>
<comment type="caution">
    <text evidence="8">The sequence shown here is derived from an EMBL/GenBank/DDBJ whole genome shotgun (WGS) entry which is preliminary data.</text>
</comment>
<dbReference type="GO" id="GO:0034122">
    <property type="term" value="P:negative regulation of toll-like receptor signaling pathway"/>
    <property type="evidence" value="ECO:0007669"/>
    <property type="project" value="TreeGrafter"/>
</dbReference>
<dbReference type="GO" id="GO:1903093">
    <property type="term" value="P:regulation of protein K48-linked deubiquitination"/>
    <property type="evidence" value="ECO:0007669"/>
    <property type="project" value="TreeGrafter"/>
</dbReference>
<dbReference type="CDD" id="cd20448">
    <property type="entry name" value="Tudor_OTUD4"/>
    <property type="match status" value="1"/>
</dbReference>
<evidence type="ECO:0000256" key="2">
    <source>
        <dbReference type="ARBA" id="ARBA00012759"/>
    </source>
</evidence>
<organism evidence="8">
    <name type="scientific">Pongo abelii</name>
    <name type="common">Sumatran orangutan</name>
    <name type="synonym">Pongo pygmaeus abelii</name>
    <dbReference type="NCBI Taxonomy" id="9601"/>
    <lineage>
        <taxon>Eukaryota</taxon>
        <taxon>Metazoa</taxon>
        <taxon>Chordata</taxon>
        <taxon>Craniata</taxon>
        <taxon>Vertebrata</taxon>
        <taxon>Euteleostomi</taxon>
        <taxon>Mammalia</taxon>
        <taxon>Eutheria</taxon>
        <taxon>Euarchontoglires</taxon>
        <taxon>Primates</taxon>
        <taxon>Haplorrhini</taxon>
        <taxon>Catarrhini</taxon>
        <taxon>Hominidae</taxon>
        <taxon>Pongo</taxon>
    </lineage>
</organism>
<feature type="compositionally biased region" description="Basic and acidic residues" evidence="6">
    <location>
        <begin position="355"/>
        <end position="373"/>
    </location>
</feature>
<comment type="catalytic activity">
    <reaction evidence="1">
        <text>Thiol-dependent hydrolysis of ester, thioester, amide, peptide and isopeptide bonds formed by the C-terminal Gly of ubiquitin (a 76-residue protein attached to proteins as an intracellular targeting signal).</text>
        <dbReference type="EC" id="3.4.19.12"/>
    </reaction>
</comment>
<evidence type="ECO:0000256" key="4">
    <source>
        <dbReference type="ARBA" id="ARBA00022786"/>
    </source>
</evidence>
<evidence type="ECO:0000256" key="1">
    <source>
        <dbReference type="ARBA" id="ARBA00000707"/>
    </source>
</evidence>
<dbReference type="AlphaFoldDB" id="A0A2J8XNS7"/>
<reference evidence="8" key="1">
    <citation type="submission" date="2017-12" db="EMBL/GenBank/DDBJ databases">
        <title>High-resolution comparative analysis of great ape genomes.</title>
        <authorList>
            <person name="Pollen A."/>
            <person name="Hastie A."/>
            <person name="Hormozdiari F."/>
            <person name="Dougherty M."/>
            <person name="Liu R."/>
            <person name="Chaisson M."/>
            <person name="Hoppe E."/>
            <person name="Hill C."/>
            <person name="Pang A."/>
            <person name="Hillier L."/>
            <person name="Baker C."/>
            <person name="Armstrong J."/>
            <person name="Shendure J."/>
            <person name="Paten B."/>
            <person name="Wilson R."/>
            <person name="Chao H."/>
            <person name="Schneider V."/>
            <person name="Ventura M."/>
            <person name="Kronenberg Z."/>
            <person name="Murali S."/>
            <person name="Gordon D."/>
            <person name="Cantsilieris S."/>
            <person name="Munson K."/>
            <person name="Nelson B."/>
            <person name="Raja A."/>
            <person name="Underwood J."/>
            <person name="Diekhans M."/>
            <person name="Fiddes I."/>
            <person name="Haussler D."/>
            <person name="Eichler E."/>
        </authorList>
    </citation>
    <scope>NUCLEOTIDE SEQUENCE [LARGE SCALE GENOMIC DNA]</scope>
    <source>
        <strain evidence="8">Susie</strain>
    </source>
</reference>